<evidence type="ECO:0000313" key="3">
    <source>
        <dbReference type="Proteomes" id="UP000011718"/>
    </source>
</evidence>
<keyword evidence="1" id="KW-1133">Transmembrane helix</keyword>
<dbReference type="EMBL" id="CP004144">
    <property type="protein sequence ID" value="AGF97411.1"/>
    <property type="molecule type" value="Genomic_DNA"/>
</dbReference>
<accession>M1PYK3</accession>
<proteinExistence type="predicted"/>
<gene>
    <name evidence="2" type="ORF">MmTuc01_2080</name>
</gene>
<dbReference type="KEGG" id="mmaz:MmTuc01_2080"/>
<keyword evidence="1" id="KW-0472">Membrane</keyword>
<reference evidence="2 3" key="1">
    <citation type="journal article" date="2013" name="Genome Announc.">
        <title>Complete Genome of a Methanosarcina mazei Strain Isolated from Sediment Samples from an Amazonian Flooded Area.</title>
        <authorList>
            <person name="Assis das Gracas D."/>
            <person name="Thiago Juca Ramos R."/>
            <person name="Vieira Araujo A.C."/>
            <person name="Zahlouth R."/>
            <person name="Ribeiro Carneiro A."/>
            <person name="Souza Lopes T."/>
            <person name="Azevedo Barauna R."/>
            <person name="Azevedo V."/>
            <person name="Cruz Schneider M.P."/>
            <person name="Pellizari V.H."/>
            <person name="Silva A."/>
        </authorList>
    </citation>
    <scope>NUCLEOTIDE SEQUENCE [LARGE SCALE GENOMIC DNA]</scope>
    <source>
        <strain evidence="2 3">Tuc01</strain>
    </source>
</reference>
<dbReference type="Proteomes" id="UP000011718">
    <property type="component" value="Chromosome"/>
</dbReference>
<sequence>MHPETVNKINANNSINAILLFFIFRSLWFSGYLVFRLF</sequence>
<evidence type="ECO:0000256" key="1">
    <source>
        <dbReference type="SAM" id="Phobius"/>
    </source>
</evidence>
<protein>
    <submittedName>
        <fullName evidence="2">Uncharacterized protein</fullName>
    </submittedName>
</protein>
<organism evidence="2 3">
    <name type="scientific">Methanosarcina mazei Tuc01</name>
    <dbReference type="NCBI Taxonomy" id="1236903"/>
    <lineage>
        <taxon>Archaea</taxon>
        <taxon>Methanobacteriati</taxon>
        <taxon>Methanobacteriota</taxon>
        <taxon>Stenosarchaea group</taxon>
        <taxon>Methanomicrobia</taxon>
        <taxon>Methanosarcinales</taxon>
        <taxon>Methanosarcinaceae</taxon>
        <taxon>Methanosarcina</taxon>
    </lineage>
</organism>
<name>M1PYK3_METMZ</name>
<keyword evidence="1" id="KW-0812">Transmembrane</keyword>
<evidence type="ECO:0000313" key="2">
    <source>
        <dbReference type="EMBL" id="AGF97411.1"/>
    </source>
</evidence>
<dbReference type="BioCyc" id="MMAZ1236903:G139K-1987-MONOMER"/>
<dbReference type="AlphaFoldDB" id="M1PYK3"/>
<dbReference type="HOGENOM" id="CLU_3322978_0_0_2"/>
<feature type="transmembrane region" description="Helical" evidence="1">
    <location>
        <begin position="15"/>
        <end position="35"/>
    </location>
</feature>